<evidence type="ECO:0000313" key="4">
    <source>
        <dbReference type="Proteomes" id="UP000196027"/>
    </source>
</evidence>
<dbReference type="AlphaFoldDB" id="A0A1Y0I4M6"/>
<dbReference type="OrthoDB" id="378663at2"/>
<dbReference type="InterPro" id="IPR003675">
    <property type="entry name" value="Rce1/LyrA-like_dom"/>
</dbReference>
<reference evidence="3 4" key="1">
    <citation type="submission" date="2017-05" db="EMBL/GenBank/DDBJ databases">
        <title>Genomic insights into alkan degradation activity of Oleiphilus messinensis.</title>
        <authorList>
            <person name="Kozyavkin S.A."/>
            <person name="Slesarev A.I."/>
            <person name="Golyshin P.N."/>
            <person name="Korzhenkov A."/>
            <person name="Golyshina O.N."/>
            <person name="Toshchakov S.V."/>
        </authorList>
    </citation>
    <scope>NUCLEOTIDE SEQUENCE [LARGE SCALE GENOMIC DNA]</scope>
    <source>
        <strain evidence="3 4">ME102</strain>
    </source>
</reference>
<sequence length="258" mass="27758">MTKTNKRLGIVLFFLGITGILAMLPVLPGIVSMQAEAPPVPVFVLQIISTIQSAGLLAGMIFLGLVFAEKTHLEAPYIRACLKGDAIPKPLAPVLVISALAGIFGGMLLLLFYHAVEIYLPKEFVTNANQLALPWYTRLLYGGITEEILIRWGLMPGLVWLSFRASGPRKSTSRDNAIPSGHYGAAIVLSALLFGLGHLPIAATLSDNLTLTLVAYVIIGNSLFGIIAGLLFWKKGLESAMIAHVVAHITMLLFTGLW</sequence>
<feature type="transmembrane region" description="Helical" evidence="1">
    <location>
        <begin position="182"/>
        <end position="201"/>
    </location>
</feature>
<dbReference type="GO" id="GO:0080120">
    <property type="term" value="P:CAAX-box protein maturation"/>
    <property type="evidence" value="ECO:0007669"/>
    <property type="project" value="UniProtKB-ARBA"/>
</dbReference>
<evidence type="ECO:0000313" key="3">
    <source>
        <dbReference type="EMBL" id="ARU54404.1"/>
    </source>
</evidence>
<dbReference type="RefSeq" id="WP_087459611.1">
    <property type="nucleotide sequence ID" value="NZ_CP021425.1"/>
</dbReference>
<gene>
    <name evidence="3" type="ORF">OLMES_0298</name>
</gene>
<feature type="transmembrane region" description="Helical" evidence="1">
    <location>
        <begin position="90"/>
        <end position="115"/>
    </location>
</feature>
<dbReference type="EMBL" id="CP021425">
    <property type="protein sequence ID" value="ARU54404.1"/>
    <property type="molecule type" value="Genomic_DNA"/>
</dbReference>
<feature type="transmembrane region" description="Helical" evidence="1">
    <location>
        <begin position="12"/>
        <end position="31"/>
    </location>
</feature>
<proteinExistence type="predicted"/>
<accession>A0A1Y0I4M6</accession>
<dbReference type="Pfam" id="PF02517">
    <property type="entry name" value="Rce1-like"/>
    <property type="match status" value="1"/>
</dbReference>
<evidence type="ECO:0000256" key="1">
    <source>
        <dbReference type="SAM" id="Phobius"/>
    </source>
</evidence>
<evidence type="ECO:0000259" key="2">
    <source>
        <dbReference type="Pfam" id="PF02517"/>
    </source>
</evidence>
<feature type="transmembrane region" description="Helical" evidence="1">
    <location>
        <begin position="213"/>
        <end position="233"/>
    </location>
</feature>
<keyword evidence="1" id="KW-0812">Transmembrane</keyword>
<organism evidence="3 4">
    <name type="scientific">Oleiphilus messinensis</name>
    <dbReference type="NCBI Taxonomy" id="141451"/>
    <lineage>
        <taxon>Bacteria</taxon>
        <taxon>Pseudomonadati</taxon>
        <taxon>Pseudomonadota</taxon>
        <taxon>Gammaproteobacteria</taxon>
        <taxon>Oceanospirillales</taxon>
        <taxon>Oleiphilaceae</taxon>
        <taxon>Oleiphilus</taxon>
    </lineage>
</organism>
<keyword evidence="1" id="KW-1133">Transmembrane helix</keyword>
<dbReference type="KEGG" id="ome:OLMES_0298"/>
<keyword evidence="4" id="KW-1185">Reference proteome</keyword>
<feature type="transmembrane region" description="Helical" evidence="1">
    <location>
        <begin position="240"/>
        <end position="257"/>
    </location>
</feature>
<name>A0A1Y0I4M6_9GAMM</name>
<feature type="domain" description="CAAX prenyl protease 2/Lysostaphin resistance protein A-like" evidence="2">
    <location>
        <begin position="131"/>
        <end position="247"/>
    </location>
</feature>
<dbReference type="Proteomes" id="UP000196027">
    <property type="component" value="Chromosome"/>
</dbReference>
<protein>
    <submittedName>
        <fullName evidence="3">Abortive infection protein</fullName>
    </submittedName>
</protein>
<feature type="transmembrane region" description="Helical" evidence="1">
    <location>
        <begin position="135"/>
        <end position="161"/>
    </location>
</feature>
<feature type="transmembrane region" description="Helical" evidence="1">
    <location>
        <begin position="43"/>
        <end position="69"/>
    </location>
</feature>
<keyword evidence="1" id="KW-0472">Membrane</keyword>
<dbReference type="GO" id="GO:0004175">
    <property type="term" value="F:endopeptidase activity"/>
    <property type="evidence" value="ECO:0007669"/>
    <property type="project" value="UniProtKB-ARBA"/>
</dbReference>